<keyword evidence="3" id="KW-1185">Reference proteome</keyword>
<dbReference type="EnsemblPlants" id="Kaladp0011s0714.1.v1.1">
    <property type="protein sequence ID" value="Kaladp0011s0714.1.v1.1"/>
    <property type="gene ID" value="Kaladp0011s0714.v1.1"/>
</dbReference>
<dbReference type="InterPro" id="IPR011990">
    <property type="entry name" value="TPR-like_helical_dom_sf"/>
</dbReference>
<organism evidence="2 3">
    <name type="scientific">Kalanchoe fedtschenkoi</name>
    <name type="common">Lavender scallops</name>
    <name type="synonym">South American air plant</name>
    <dbReference type="NCBI Taxonomy" id="63787"/>
    <lineage>
        <taxon>Eukaryota</taxon>
        <taxon>Viridiplantae</taxon>
        <taxon>Streptophyta</taxon>
        <taxon>Embryophyta</taxon>
        <taxon>Tracheophyta</taxon>
        <taxon>Spermatophyta</taxon>
        <taxon>Magnoliopsida</taxon>
        <taxon>eudicotyledons</taxon>
        <taxon>Gunneridae</taxon>
        <taxon>Pentapetalae</taxon>
        <taxon>Saxifragales</taxon>
        <taxon>Crassulaceae</taxon>
        <taxon>Kalanchoe</taxon>
    </lineage>
</organism>
<protein>
    <recommendedName>
        <fullName evidence="4">Pentatricopeptide repeat-containing protein</fullName>
    </recommendedName>
</protein>
<keyword evidence="1" id="KW-0677">Repeat</keyword>
<dbReference type="Gramene" id="Kaladp0011s0714.1.v1.1">
    <property type="protein sequence ID" value="Kaladp0011s0714.1.v1.1"/>
    <property type="gene ID" value="Kaladp0011s0714.v1.1"/>
</dbReference>
<dbReference type="InterPro" id="IPR046960">
    <property type="entry name" value="PPR_At4g14850-like_plant"/>
</dbReference>
<dbReference type="InterPro" id="IPR002885">
    <property type="entry name" value="PPR_rpt"/>
</dbReference>
<evidence type="ECO:0000313" key="2">
    <source>
        <dbReference type="EnsemblPlants" id="Kaladp0011s0714.1.v1.1"/>
    </source>
</evidence>
<dbReference type="Gene3D" id="1.25.40.10">
    <property type="entry name" value="Tetratricopeptide repeat domain"/>
    <property type="match status" value="1"/>
</dbReference>
<sequence length="175" mass="19421">MVAMNLKAETFKLMDQRSAIESEMNVIIQRLSHPGGPGLTATSSILRAFLDRMLTFRQCWRIAIILLSCGAITMSSQNGLSENALECFKRMLSEFVEIDHHIGLLDEGCSFLSSMESDYGIPPRIEHYACAVDLCGRAGRLDWAEALIKRMPFEPDAMLAGPSLDGDNMSEVTFL</sequence>
<evidence type="ECO:0000256" key="1">
    <source>
        <dbReference type="ARBA" id="ARBA00022737"/>
    </source>
</evidence>
<evidence type="ECO:0008006" key="4">
    <source>
        <dbReference type="Google" id="ProtNLM"/>
    </source>
</evidence>
<dbReference type="PANTHER" id="PTHR47926:SF533">
    <property type="entry name" value="DYW DOMAIN-CONTAINING PROTEIN"/>
    <property type="match status" value="1"/>
</dbReference>
<dbReference type="Proteomes" id="UP000594263">
    <property type="component" value="Unplaced"/>
</dbReference>
<dbReference type="PANTHER" id="PTHR47926">
    <property type="entry name" value="PENTATRICOPEPTIDE REPEAT-CONTAINING PROTEIN"/>
    <property type="match status" value="1"/>
</dbReference>
<accession>A0A7N0RJ61</accession>
<dbReference type="Pfam" id="PF01535">
    <property type="entry name" value="PPR"/>
    <property type="match status" value="2"/>
</dbReference>
<dbReference type="GO" id="GO:0009451">
    <property type="term" value="P:RNA modification"/>
    <property type="evidence" value="ECO:0007669"/>
    <property type="project" value="InterPro"/>
</dbReference>
<dbReference type="GO" id="GO:0003723">
    <property type="term" value="F:RNA binding"/>
    <property type="evidence" value="ECO:0007669"/>
    <property type="project" value="InterPro"/>
</dbReference>
<name>A0A7N0RJ61_KALFE</name>
<proteinExistence type="predicted"/>
<reference evidence="2" key="1">
    <citation type="submission" date="2021-01" db="UniProtKB">
        <authorList>
            <consortium name="EnsemblPlants"/>
        </authorList>
    </citation>
    <scope>IDENTIFICATION</scope>
</reference>
<dbReference type="AlphaFoldDB" id="A0A7N0RJ61"/>
<evidence type="ECO:0000313" key="3">
    <source>
        <dbReference type="Proteomes" id="UP000594263"/>
    </source>
</evidence>